<dbReference type="InterPro" id="IPR002545">
    <property type="entry name" value="CheW-lke_dom"/>
</dbReference>
<evidence type="ECO:0000313" key="2">
    <source>
        <dbReference type="EMBL" id="MPN33150.1"/>
    </source>
</evidence>
<dbReference type="InterPro" id="IPR036061">
    <property type="entry name" value="CheW-like_dom_sf"/>
</dbReference>
<proteinExistence type="predicted"/>
<dbReference type="PANTHER" id="PTHR22617:SF23">
    <property type="entry name" value="CHEMOTAXIS PROTEIN CHEW"/>
    <property type="match status" value="1"/>
</dbReference>
<dbReference type="InterPro" id="IPR039315">
    <property type="entry name" value="CheW"/>
</dbReference>
<dbReference type="GO" id="GO:0006935">
    <property type="term" value="P:chemotaxis"/>
    <property type="evidence" value="ECO:0007669"/>
    <property type="project" value="InterPro"/>
</dbReference>
<dbReference type="SUPFAM" id="SSF50341">
    <property type="entry name" value="CheW-like"/>
    <property type="match status" value="1"/>
</dbReference>
<feature type="domain" description="CheW-like" evidence="1">
    <location>
        <begin position="29"/>
        <end position="90"/>
    </location>
</feature>
<dbReference type="EMBL" id="VSSQ01085525">
    <property type="protein sequence ID" value="MPN33150.1"/>
    <property type="molecule type" value="Genomic_DNA"/>
</dbReference>
<accession>A0A645H379</accession>
<dbReference type="Pfam" id="PF01584">
    <property type="entry name" value="CheW"/>
    <property type="match status" value="1"/>
</dbReference>
<name>A0A645H379_9ZZZZ</name>
<dbReference type="PROSITE" id="PS50851">
    <property type="entry name" value="CHEW"/>
    <property type="match status" value="1"/>
</dbReference>
<protein>
    <recommendedName>
        <fullName evidence="1">CheW-like domain-containing protein</fullName>
    </recommendedName>
</protein>
<dbReference type="GO" id="GO:0005829">
    <property type="term" value="C:cytosol"/>
    <property type="evidence" value="ECO:0007669"/>
    <property type="project" value="TreeGrafter"/>
</dbReference>
<dbReference type="PANTHER" id="PTHR22617">
    <property type="entry name" value="CHEMOTAXIS SENSOR HISTIDINE KINASE-RELATED"/>
    <property type="match status" value="1"/>
</dbReference>
<dbReference type="Gene3D" id="2.30.30.40">
    <property type="entry name" value="SH3 Domains"/>
    <property type="match status" value="1"/>
</dbReference>
<dbReference type="Gene3D" id="2.40.50.180">
    <property type="entry name" value="CheA-289, Domain 4"/>
    <property type="match status" value="1"/>
</dbReference>
<evidence type="ECO:0000259" key="1">
    <source>
        <dbReference type="PROSITE" id="PS50851"/>
    </source>
</evidence>
<gene>
    <name evidence="2" type="ORF">SDC9_180633</name>
</gene>
<dbReference type="GO" id="GO:0007165">
    <property type="term" value="P:signal transduction"/>
    <property type="evidence" value="ECO:0007669"/>
    <property type="project" value="InterPro"/>
</dbReference>
<reference evidence="2" key="1">
    <citation type="submission" date="2019-08" db="EMBL/GenBank/DDBJ databases">
        <authorList>
            <person name="Kucharzyk K."/>
            <person name="Murdoch R.W."/>
            <person name="Higgins S."/>
            <person name="Loffler F."/>
        </authorList>
    </citation>
    <scope>NUCLEOTIDE SEQUENCE</scope>
</reference>
<organism evidence="2">
    <name type="scientific">bioreactor metagenome</name>
    <dbReference type="NCBI Taxonomy" id="1076179"/>
    <lineage>
        <taxon>unclassified sequences</taxon>
        <taxon>metagenomes</taxon>
        <taxon>ecological metagenomes</taxon>
    </lineage>
</organism>
<comment type="caution">
    <text evidence="2">The sequence shown here is derived from an EMBL/GenBank/DDBJ whole genome shotgun (WGS) entry which is preliminary data.</text>
</comment>
<dbReference type="AlphaFoldDB" id="A0A645H379"/>
<sequence>MNLLRLKQYSTKMEKRFDEEFDAEQDTQKGKFLTFLLGREVCAIEIRLVTEIICLQPITRLPEMPDYICGMGQYQGQNHPRNGCQAAVSA</sequence>